<evidence type="ECO:0000313" key="2">
    <source>
        <dbReference type="WBParaSite" id="PDA_v2.g21747.t1"/>
    </source>
</evidence>
<dbReference type="InterPro" id="IPR004988">
    <property type="entry name" value="DUF273"/>
</dbReference>
<reference evidence="2" key="1">
    <citation type="submission" date="2022-11" db="UniProtKB">
        <authorList>
            <consortium name="WormBaseParasite"/>
        </authorList>
    </citation>
    <scope>IDENTIFICATION</scope>
</reference>
<dbReference type="InterPro" id="IPR029044">
    <property type="entry name" value="Nucleotide-diphossugar_trans"/>
</dbReference>
<dbReference type="Proteomes" id="UP000887578">
    <property type="component" value="Unplaced"/>
</dbReference>
<dbReference type="WBParaSite" id="PDA_v2.g21747.t1">
    <property type="protein sequence ID" value="PDA_v2.g21747.t1"/>
    <property type="gene ID" value="PDA_v2.g21747"/>
</dbReference>
<dbReference type="AlphaFoldDB" id="A0A914PSU3"/>
<dbReference type="Gene3D" id="3.90.550.10">
    <property type="entry name" value="Spore Coat Polysaccharide Biosynthesis Protein SpsA, Chain A"/>
    <property type="match status" value="1"/>
</dbReference>
<accession>A0A914PSU3</accession>
<protein>
    <submittedName>
        <fullName evidence="2">Maturase K</fullName>
    </submittedName>
</protein>
<sequence length="245" mass="28893">MKIKSLKHCITSNLLKSHEWTLFLSPDTGIINPHRLIEDFILYKNANIIFYDEIHNWEISSESYLARNTTFAKDFLLKLAQMEFYLPQSLHGCVNEAIHVNDLEVFKACSRQIIGERHRFCINTDCFLLLPKRKAWIRNGLISDSKWSMESDFMFNGWKESYRIPTVDESYSWTRASRRLLSSAWFSPLAPMMFEKKACINRTILWKWYKSFLISNSELDKLLNDVQSKAQENYLKAVSLIPNYL</sequence>
<dbReference type="PANTHER" id="PTHR31562">
    <property type="entry name" value="PROTEIN CBG18972"/>
    <property type="match status" value="1"/>
</dbReference>
<organism evidence="1 2">
    <name type="scientific">Panagrolaimus davidi</name>
    <dbReference type="NCBI Taxonomy" id="227884"/>
    <lineage>
        <taxon>Eukaryota</taxon>
        <taxon>Metazoa</taxon>
        <taxon>Ecdysozoa</taxon>
        <taxon>Nematoda</taxon>
        <taxon>Chromadorea</taxon>
        <taxon>Rhabditida</taxon>
        <taxon>Tylenchina</taxon>
        <taxon>Panagrolaimomorpha</taxon>
        <taxon>Panagrolaimoidea</taxon>
        <taxon>Panagrolaimidae</taxon>
        <taxon>Panagrolaimus</taxon>
    </lineage>
</organism>
<proteinExistence type="predicted"/>
<dbReference type="Pfam" id="PF03314">
    <property type="entry name" value="DUF273"/>
    <property type="match status" value="1"/>
</dbReference>
<name>A0A914PSU3_9BILA</name>
<evidence type="ECO:0000313" key="1">
    <source>
        <dbReference type="Proteomes" id="UP000887578"/>
    </source>
</evidence>
<keyword evidence="1" id="KW-1185">Reference proteome</keyword>
<dbReference type="PANTHER" id="PTHR31562:SF9">
    <property type="entry name" value="GLYCOSYLTRANSFERASE FAMILY 8 PROTEIN"/>
    <property type="match status" value="1"/>
</dbReference>